<dbReference type="InterPro" id="IPR008918">
    <property type="entry name" value="HhH2"/>
</dbReference>
<keyword evidence="1" id="KW-0540">Nuclease</keyword>
<evidence type="ECO:0000256" key="3">
    <source>
        <dbReference type="ARBA" id="ARBA00022839"/>
    </source>
</evidence>
<dbReference type="Pfam" id="PF01367">
    <property type="entry name" value="5_3_exonuc"/>
    <property type="match status" value="1"/>
</dbReference>
<dbReference type="InterPro" id="IPR020046">
    <property type="entry name" value="5-3_exonucl_a-hlix_arch_N"/>
</dbReference>
<dbReference type="Gene3D" id="3.40.50.1010">
    <property type="entry name" value="5'-nuclease"/>
    <property type="match status" value="1"/>
</dbReference>
<name>A0A9W6LHX4_9ACTN</name>
<reference evidence="8" key="1">
    <citation type="submission" date="2022-12" db="EMBL/GenBank/DDBJ databases">
        <title>Reference genome sequencing for broad-spectrum identification of bacterial and archaeal isolates by mass spectrometry.</title>
        <authorList>
            <person name="Sekiguchi Y."/>
            <person name="Tourlousse D.M."/>
        </authorList>
    </citation>
    <scope>NUCLEOTIDE SEQUENCE</scope>
    <source>
        <strain evidence="8">LLR39Z86</strain>
    </source>
</reference>
<dbReference type="Pfam" id="PF02739">
    <property type="entry name" value="5_3_exonuc_N"/>
    <property type="match status" value="1"/>
</dbReference>
<dbReference type="PANTHER" id="PTHR42646:SF2">
    <property type="entry name" value="5'-3' EXONUCLEASE FAMILY PROTEIN"/>
    <property type="match status" value="1"/>
</dbReference>
<dbReference type="PANTHER" id="PTHR42646">
    <property type="entry name" value="FLAP ENDONUCLEASE XNI"/>
    <property type="match status" value="1"/>
</dbReference>
<dbReference type="CDD" id="cd09898">
    <property type="entry name" value="H3TH_53EXO"/>
    <property type="match status" value="1"/>
</dbReference>
<dbReference type="InterPro" id="IPR029060">
    <property type="entry name" value="PIN-like_dom_sf"/>
</dbReference>
<dbReference type="GO" id="GO:0017108">
    <property type="term" value="F:5'-flap endonuclease activity"/>
    <property type="evidence" value="ECO:0007669"/>
    <property type="project" value="InterPro"/>
</dbReference>
<evidence type="ECO:0000259" key="7">
    <source>
        <dbReference type="SMART" id="SM00475"/>
    </source>
</evidence>
<dbReference type="SUPFAM" id="SSF88723">
    <property type="entry name" value="PIN domain-like"/>
    <property type="match status" value="1"/>
</dbReference>
<organism evidence="8 9">
    <name type="scientific">Glycomyces algeriensis</name>
    <dbReference type="NCBI Taxonomy" id="256037"/>
    <lineage>
        <taxon>Bacteria</taxon>
        <taxon>Bacillati</taxon>
        <taxon>Actinomycetota</taxon>
        <taxon>Actinomycetes</taxon>
        <taxon>Glycomycetales</taxon>
        <taxon>Glycomycetaceae</taxon>
        <taxon>Glycomyces</taxon>
    </lineage>
</organism>
<dbReference type="Proteomes" id="UP001144313">
    <property type="component" value="Unassembled WGS sequence"/>
</dbReference>
<evidence type="ECO:0000313" key="9">
    <source>
        <dbReference type="Proteomes" id="UP001144313"/>
    </source>
</evidence>
<dbReference type="CDD" id="cd09859">
    <property type="entry name" value="PIN_53EXO"/>
    <property type="match status" value="1"/>
</dbReference>
<dbReference type="InterPro" id="IPR002421">
    <property type="entry name" value="5-3_exonuclease"/>
</dbReference>
<evidence type="ECO:0000313" key="8">
    <source>
        <dbReference type="EMBL" id="GLI43755.1"/>
    </source>
</evidence>
<evidence type="ECO:0000256" key="5">
    <source>
        <dbReference type="ARBA" id="ARBA00049957"/>
    </source>
</evidence>
<evidence type="ECO:0000256" key="6">
    <source>
        <dbReference type="ARBA" id="ARBA00050026"/>
    </source>
</evidence>
<dbReference type="SMART" id="SM00475">
    <property type="entry name" value="53EXOc"/>
    <property type="match status" value="1"/>
</dbReference>
<dbReference type="InterPro" id="IPR020045">
    <property type="entry name" value="DNA_polI_H3TH"/>
</dbReference>
<gene>
    <name evidence="8" type="ORF">GALLR39Z86_36050</name>
</gene>
<dbReference type="GO" id="GO:0003677">
    <property type="term" value="F:DNA binding"/>
    <property type="evidence" value="ECO:0007669"/>
    <property type="project" value="UniProtKB-KW"/>
</dbReference>
<dbReference type="Gene3D" id="1.10.150.20">
    <property type="entry name" value="5' to 3' exonuclease, C-terminal subdomain"/>
    <property type="match status" value="1"/>
</dbReference>
<keyword evidence="2" id="KW-0378">Hydrolase</keyword>
<accession>A0A9W6LHX4</accession>
<keyword evidence="4" id="KW-0238">DNA-binding</keyword>
<comment type="caution">
    <text evidence="8">The sequence shown here is derived from an EMBL/GenBank/DDBJ whole genome shotgun (WGS) entry which is preliminary data.</text>
</comment>
<evidence type="ECO:0000256" key="1">
    <source>
        <dbReference type="ARBA" id="ARBA00022722"/>
    </source>
</evidence>
<dbReference type="SUPFAM" id="SSF47807">
    <property type="entry name" value="5' to 3' exonuclease, C-terminal subdomain"/>
    <property type="match status" value="1"/>
</dbReference>
<dbReference type="SMART" id="SM00279">
    <property type="entry name" value="HhH2"/>
    <property type="match status" value="1"/>
</dbReference>
<evidence type="ECO:0000256" key="4">
    <source>
        <dbReference type="ARBA" id="ARBA00023125"/>
    </source>
</evidence>
<feature type="domain" description="5'-3' exonuclease" evidence="7">
    <location>
        <begin position="14"/>
        <end position="281"/>
    </location>
</feature>
<dbReference type="GO" id="GO:0008409">
    <property type="term" value="F:5'-3' exonuclease activity"/>
    <property type="evidence" value="ECO:0007669"/>
    <property type="project" value="InterPro"/>
</dbReference>
<proteinExistence type="predicted"/>
<comment type="function">
    <text evidence="5">5'-3' exonuclease acting preferentially on double-stranded DNA.</text>
</comment>
<keyword evidence="3 8" id="KW-0269">Exonuclease</keyword>
<sequence length="315" mass="33450">MRTDNVHSRETVVGMLMLIDAASLWYRAYYGLPSSIKAPDGRRSGAVRGFFDGLAVLARKYEPTGMVCCLEGNWRPDWRIDLMPGYKAARALPDGSEDTPEGMDDQVAAIEALLPALGIATATHPEYEADDVIATLAARTAEPVLVVTGDRDLFQLVDDERDRKVVYLARGISKAELFGGEAVATKFGVAPAHYVDFAVLRGDPSDGLPGVKGIGAKTAVTLVNTFGGIAGLKAAAADDGSDLPDRQRKAIIEAGDYLDRAVRASTVVADVDVPLIDATLPKAPKDPAQVEALAAAWGVGSALKRFHEAIEAPVH</sequence>
<dbReference type="EMBL" id="BSDT01000001">
    <property type="protein sequence ID" value="GLI43755.1"/>
    <property type="molecule type" value="Genomic_DNA"/>
</dbReference>
<dbReference type="AlphaFoldDB" id="A0A9W6LHX4"/>
<dbReference type="InterPro" id="IPR038969">
    <property type="entry name" value="FEN"/>
</dbReference>
<keyword evidence="9" id="KW-1185">Reference proteome</keyword>
<protein>
    <recommendedName>
        <fullName evidence="6">5'-3' exonuclease</fullName>
    </recommendedName>
</protein>
<evidence type="ECO:0000256" key="2">
    <source>
        <dbReference type="ARBA" id="ARBA00022801"/>
    </source>
</evidence>
<dbReference type="GO" id="GO:0033567">
    <property type="term" value="P:DNA replication, Okazaki fragment processing"/>
    <property type="evidence" value="ECO:0007669"/>
    <property type="project" value="InterPro"/>
</dbReference>
<dbReference type="InterPro" id="IPR036279">
    <property type="entry name" value="5-3_exonuclease_C_sf"/>
</dbReference>